<feature type="transmembrane region" description="Helical" evidence="1">
    <location>
        <begin position="171"/>
        <end position="193"/>
    </location>
</feature>
<keyword evidence="1" id="KW-1133">Transmembrane helix</keyword>
<sequence length="271" mass="30031">MKKICPKCHHANDYGNFCEECGTRLLDSDASARTESAPASEGPVYPMYGGHAPGPAGQPSPGQAYLQNAKHVSKLYFSYFADVMKKPFAYAQNTGREQFVNGLITIVIFSLIIPLMIYLGFHGYAEYIGRGAFLTIVLKPFVGYVVFMMLLVTYTFLAVKFSKVNASYQDVAGRFGALLVPFTCSFLLSFVLTLLDAKIFVYFLLIGFIGSLFTVPALVISSYTKENRIGLDTVYGTILTYVLTFLTLYIMGKMLLSSIDYLMNSSLSPFF</sequence>
<keyword evidence="1" id="KW-0472">Membrane</keyword>
<evidence type="ECO:0000313" key="3">
    <source>
        <dbReference type="Proteomes" id="UP001344632"/>
    </source>
</evidence>
<dbReference type="Proteomes" id="UP001344632">
    <property type="component" value="Unassembled WGS sequence"/>
</dbReference>
<evidence type="ECO:0000256" key="1">
    <source>
        <dbReference type="SAM" id="Phobius"/>
    </source>
</evidence>
<accession>A0ABU6GRP0</accession>
<dbReference type="InterPro" id="IPR029038">
    <property type="entry name" value="MetRS_Zn"/>
</dbReference>
<gene>
    <name evidence="2" type="ORF">P4H66_18880</name>
</gene>
<feature type="transmembrane region" description="Helical" evidence="1">
    <location>
        <begin position="199"/>
        <end position="221"/>
    </location>
</feature>
<comment type="caution">
    <text evidence="2">The sequence shown here is derived from an EMBL/GenBank/DDBJ whole genome shotgun (WGS) entry which is preliminary data.</text>
</comment>
<keyword evidence="3" id="KW-1185">Reference proteome</keyword>
<name>A0ABU6GRP0_9BACL</name>
<dbReference type="RefSeq" id="WP_326089555.1">
    <property type="nucleotide sequence ID" value="NZ_JARLKZ010000014.1"/>
</dbReference>
<reference evidence="2 3" key="1">
    <citation type="submission" date="2023-03" db="EMBL/GenBank/DDBJ databases">
        <title>Bacillus Genome Sequencing.</title>
        <authorList>
            <person name="Dunlap C."/>
        </authorList>
    </citation>
    <scope>NUCLEOTIDE SEQUENCE [LARGE SCALE GENOMIC DNA]</scope>
    <source>
        <strain evidence="2 3">BD-525</strain>
    </source>
</reference>
<organism evidence="2 3">
    <name type="scientific">Paenibacillus dokdonensis</name>
    <dbReference type="NCBI Taxonomy" id="2567944"/>
    <lineage>
        <taxon>Bacteria</taxon>
        <taxon>Bacillati</taxon>
        <taxon>Bacillota</taxon>
        <taxon>Bacilli</taxon>
        <taxon>Bacillales</taxon>
        <taxon>Paenibacillaceae</taxon>
        <taxon>Paenibacillus</taxon>
    </lineage>
</organism>
<dbReference type="EMBL" id="JARLKZ010000014">
    <property type="protein sequence ID" value="MEC0241883.1"/>
    <property type="molecule type" value="Genomic_DNA"/>
</dbReference>
<proteinExistence type="predicted"/>
<protein>
    <submittedName>
        <fullName evidence="2">Zinc ribbon domain-containing protein</fullName>
    </submittedName>
</protein>
<feature type="transmembrane region" description="Helical" evidence="1">
    <location>
        <begin position="141"/>
        <end position="159"/>
    </location>
</feature>
<feature type="transmembrane region" description="Helical" evidence="1">
    <location>
        <begin position="233"/>
        <end position="252"/>
    </location>
</feature>
<evidence type="ECO:0000313" key="2">
    <source>
        <dbReference type="EMBL" id="MEC0241883.1"/>
    </source>
</evidence>
<dbReference type="SUPFAM" id="SSF57770">
    <property type="entry name" value="Methionyl-tRNA synthetase (MetRS), Zn-domain"/>
    <property type="match status" value="1"/>
</dbReference>
<keyword evidence="1" id="KW-0812">Transmembrane</keyword>
<feature type="transmembrane region" description="Helical" evidence="1">
    <location>
        <begin position="99"/>
        <end position="121"/>
    </location>
</feature>